<feature type="transmembrane region" description="Helical" evidence="5">
    <location>
        <begin position="87"/>
        <end position="111"/>
    </location>
</feature>
<dbReference type="Gene3D" id="1.20.1250.20">
    <property type="entry name" value="MFS general substrate transporter like domains"/>
    <property type="match status" value="1"/>
</dbReference>
<evidence type="ECO:0000256" key="1">
    <source>
        <dbReference type="ARBA" id="ARBA00004141"/>
    </source>
</evidence>
<evidence type="ECO:0000313" key="6">
    <source>
        <dbReference type="EMBL" id="KAF1949806.1"/>
    </source>
</evidence>
<sequence length="298" mass="32948">MSESLRRHTLHVNGQTAIITAAIFFESVWLAKKGRNEEALKSLIWIRGGDSPEVQTEMQEILAGIESENAALEGLTWREFLQPANRYRMIITITLQIGVQLTGNTSLAYYAPQVFGAVGAGDSKMLISGFFGLVKVVSCGFFLVFLVERIGHRWALIGGSFMMGALMLIVACLSATHPPKATGGPVPWLYVGEIFSTRTREVGIAFGTATQWLFNFVFSQATPVAVTNLGWKVFLMFCIFNWALVIYAFFFTKETTGRSLEDMDRLFAGHSMHSCVIDPEGKVVDENAKVQVTDVQAK</sequence>
<dbReference type="PANTHER" id="PTHR48022:SF4">
    <property type="entry name" value="MAJOR FACILITATOR SUPERFAMILY (MFS) PROFILE DOMAIN-CONTAINING PROTEIN-RELATED"/>
    <property type="match status" value="1"/>
</dbReference>
<proteinExistence type="predicted"/>
<gene>
    <name evidence="6" type="ORF">CC80DRAFT_555036</name>
</gene>
<feature type="transmembrane region" description="Helical" evidence="5">
    <location>
        <begin position="229"/>
        <end position="250"/>
    </location>
</feature>
<dbReference type="Proteomes" id="UP000800035">
    <property type="component" value="Unassembled WGS sequence"/>
</dbReference>
<dbReference type="InterPro" id="IPR036259">
    <property type="entry name" value="MFS_trans_sf"/>
</dbReference>
<evidence type="ECO:0000313" key="7">
    <source>
        <dbReference type="Proteomes" id="UP000800035"/>
    </source>
</evidence>
<dbReference type="Pfam" id="PF00083">
    <property type="entry name" value="Sugar_tr"/>
    <property type="match status" value="1"/>
</dbReference>
<feature type="transmembrane region" description="Helical" evidence="5">
    <location>
        <begin position="126"/>
        <end position="147"/>
    </location>
</feature>
<organism evidence="6 7">
    <name type="scientific">Byssothecium circinans</name>
    <dbReference type="NCBI Taxonomy" id="147558"/>
    <lineage>
        <taxon>Eukaryota</taxon>
        <taxon>Fungi</taxon>
        <taxon>Dikarya</taxon>
        <taxon>Ascomycota</taxon>
        <taxon>Pezizomycotina</taxon>
        <taxon>Dothideomycetes</taxon>
        <taxon>Pleosporomycetidae</taxon>
        <taxon>Pleosporales</taxon>
        <taxon>Massarineae</taxon>
        <taxon>Massarinaceae</taxon>
        <taxon>Byssothecium</taxon>
    </lineage>
</organism>
<feature type="transmembrane region" description="Helical" evidence="5">
    <location>
        <begin position="154"/>
        <end position="176"/>
    </location>
</feature>
<dbReference type="OrthoDB" id="6612291at2759"/>
<dbReference type="InterPro" id="IPR050360">
    <property type="entry name" value="MFS_Sugar_Transporters"/>
</dbReference>
<dbReference type="GO" id="GO:0005351">
    <property type="term" value="F:carbohydrate:proton symporter activity"/>
    <property type="evidence" value="ECO:0007669"/>
    <property type="project" value="TreeGrafter"/>
</dbReference>
<evidence type="ECO:0000256" key="5">
    <source>
        <dbReference type="SAM" id="Phobius"/>
    </source>
</evidence>
<evidence type="ECO:0000256" key="4">
    <source>
        <dbReference type="ARBA" id="ARBA00023136"/>
    </source>
</evidence>
<dbReference type="AlphaFoldDB" id="A0A6A5TG83"/>
<evidence type="ECO:0000256" key="3">
    <source>
        <dbReference type="ARBA" id="ARBA00022989"/>
    </source>
</evidence>
<name>A0A6A5TG83_9PLEO</name>
<evidence type="ECO:0000256" key="2">
    <source>
        <dbReference type="ARBA" id="ARBA00022692"/>
    </source>
</evidence>
<keyword evidence="7" id="KW-1185">Reference proteome</keyword>
<dbReference type="EMBL" id="ML977032">
    <property type="protein sequence ID" value="KAF1949806.1"/>
    <property type="molecule type" value="Genomic_DNA"/>
</dbReference>
<dbReference type="GO" id="GO:0016020">
    <property type="term" value="C:membrane"/>
    <property type="evidence" value="ECO:0007669"/>
    <property type="project" value="UniProtKB-SubCell"/>
</dbReference>
<dbReference type="InterPro" id="IPR005828">
    <property type="entry name" value="MFS_sugar_transport-like"/>
</dbReference>
<protein>
    <submittedName>
        <fullName evidence="6">MFS general substrate transporter</fullName>
    </submittedName>
</protein>
<accession>A0A6A5TG83</accession>
<keyword evidence="4 5" id="KW-0472">Membrane</keyword>
<comment type="subcellular location">
    <subcellularLocation>
        <location evidence="1">Membrane</location>
        <topology evidence="1">Multi-pass membrane protein</topology>
    </subcellularLocation>
</comment>
<reference evidence="6" key="1">
    <citation type="journal article" date="2020" name="Stud. Mycol.">
        <title>101 Dothideomycetes genomes: a test case for predicting lifestyles and emergence of pathogens.</title>
        <authorList>
            <person name="Haridas S."/>
            <person name="Albert R."/>
            <person name="Binder M."/>
            <person name="Bloem J."/>
            <person name="Labutti K."/>
            <person name="Salamov A."/>
            <person name="Andreopoulos B."/>
            <person name="Baker S."/>
            <person name="Barry K."/>
            <person name="Bills G."/>
            <person name="Bluhm B."/>
            <person name="Cannon C."/>
            <person name="Castanera R."/>
            <person name="Culley D."/>
            <person name="Daum C."/>
            <person name="Ezra D."/>
            <person name="Gonzalez J."/>
            <person name="Henrissat B."/>
            <person name="Kuo A."/>
            <person name="Liang C."/>
            <person name="Lipzen A."/>
            <person name="Lutzoni F."/>
            <person name="Magnuson J."/>
            <person name="Mondo S."/>
            <person name="Nolan M."/>
            <person name="Ohm R."/>
            <person name="Pangilinan J."/>
            <person name="Park H.-J."/>
            <person name="Ramirez L."/>
            <person name="Alfaro M."/>
            <person name="Sun H."/>
            <person name="Tritt A."/>
            <person name="Yoshinaga Y."/>
            <person name="Zwiers L.-H."/>
            <person name="Turgeon B."/>
            <person name="Goodwin S."/>
            <person name="Spatafora J."/>
            <person name="Crous P."/>
            <person name="Grigoriev I."/>
        </authorList>
    </citation>
    <scope>NUCLEOTIDE SEQUENCE</scope>
    <source>
        <strain evidence="6">CBS 675.92</strain>
    </source>
</reference>
<keyword evidence="2 5" id="KW-0812">Transmembrane</keyword>
<dbReference type="PANTHER" id="PTHR48022">
    <property type="entry name" value="PLASTIDIC GLUCOSE TRANSPORTER 4"/>
    <property type="match status" value="1"/>
</dbReference>
<dbReference type="SUPFAM" id="SSF103473">
    <property type="entry name" value="MFS general substrate transporter"/>
    <property type="match status" value="1"/>
</dbReference>
<keyword evidence="3 5" id="KW-1133">Transmembrane helix</keyword>